<evidence type="ECO:0000259" key="15">
    <source>
        <dbReference type="PROSITE" id="PS50109"/>
    </source>
</evidence>
<dbReference type="AlphaFoldDB" id="A0A9E4ZIF9"/>
<dbReference type="GO" id="GO:0009927">
    <property type="term" value="F:histidine phosphotransfer kinase activity"/>
    <property type="evidence" value="ECO:0007669"/>
    <property type="project" value="TreeGrafter"/>
</dbReference>
<dbReference type="Proteomes" id="UP001056766">
    <property type="component" value="Unassembled WGS sequence"/>
</dbReference>
<dbReference type="InterPro" id="IPR005467">
    <property type="entry name" value="His_kinase_dom"/>
</dbReference>
<keyword evidence="10" id="KW-0418">Kinase</keyword>
<accession>A0A9E4ZIF9</accession>
<dbReference type="SMART" id="SM00086">
    <property type="entry name" value="PAC"/>
    <property type="match status" value="2"/>
</dbReference>
<feature type="non-terminal residue" evidence="18">
    <location>
        <position position="1"/>
    </location>
</feature>
<keyword evidence="6" id="KW-0808">Transferase</keyword>
<dbReference type="SMART" id="SM00388">
    <property type="entry name" value="HisKA"/>
    <property type="match status" value="1"/>
</dbReference>
<dbReference type="Gene3D" id="2.10.70.100">
    <property type="match status" value="1"/>
</dbReference>
<keyword evidence="5" id="KW-0997">Cell inner membrane</keyword>
<dbReference type="PROSITE" id="PS50113">
    <property type="entry name" value="PAC"/>
    <property type="match status" value="2"/>
</dbReference>
<reference evidence="18" key="1">
    <citation type="journal article" date="2021" name="mSystems">
        <title>Bacteria and Archaea Synergistically Convert Glycine Betaine to Biogenic Methane in the Formosa Cold Seep of the South China Sea.</title>
        <authorList>
            <person name="Li L."/>
            <person name="Zhang W."/>
            <person name="Zhang S."/>
            <person name="Song L."/>
            <person name="Sun Q."/>
            <person name="Zhang H."/>
            <person name="Xiang H."/>
            <person name="Dong X."/>
        </authorList>
    </citation>
    <scope>NUCLEOTIDE SEQUENCE</scope>
    <source>
        <strain evidence="18">LLY</strain>
    </source>
</reference>
<dbReference type="SUPFAM" id="SSF55874">
    <property type="entry name" value="ATPase domain of HSP90 chaperone/DNA topoisomerase II/histidine kinase"/>
    <property type="match status" value="1"/>
</dbReference>
<feature type="domain" description="Histidine kinase" evidence="15">
    <location>
        <begin position="221"/>
        <end position="354"/>
    </location>
</feature>
<dbReference type="CDD" id="cd00130">
    <property type="entry name" value="PAS"/>
    <property type="match status" value="2"/>
</dbReference>
<evidence type="ECO:0000259" key="16">
    <source>
        <dbReference type="PROSITE" id="PS50112"/>
    </source>
</evidence>
<proteinExistence type="predicted"/>
<dbReference type="Gene3D" id="1.10.287.130">
    <property type="match status" value="1"/>
</dbReference>
<evidence type="ECO:0000256" key="7">
    <source>
        <dbReference type="ARBA" id="ARBA00022692"/>
    </source>
</evidence>
<dbReference type="RefSeq" id="WP_250869466.1">
    <property type="nucleotide sequence ID" value="NZ_JAGSOI010000131.1"/>
</dbReference>
<dbReference type="SMART" id="SM00091">
    <property type="entry name" value="PAS"/>
    <property type="match status" value="1"/>
</dbReference>
<evidence type="ECO:0000256" key="9">
    <source>
        <dbReference type="ARBA" id="ARBA00022741"/>
    </source>
</evidence>
<dbReference type="Pfam" id="PF13426">
    <property type="entry name" value="PAS_9"/>
    <property type="match status" value="1"/>
</dbReference>
<evidence type="ECO:0000256" key="1">
    <source>
        <dbReference type="ARBA" id="ARBA00000085"/>
    </source>
</evidence>
<gene>
    <name evidence="18" type="ORF">KDK67_14000</name>
</gene>
<dbReference type="CDD" id="cd00082">
    <property type="entry name" value="HisKA"/>
    <property type="match status" value="1"/>
</dbReference>
<comment type="caution">
    <text evidence="18">The sequence shown here is derived from an EMBL/GenBank/DDBJ whole genome shotgun (WGS) entry which is preliminary data.</text>
</comment>
<dbReference type="Gene3D" id="3.30.565.10">
    <property type="entry name" value="Histidine kinase-like ATPase, C-terminal domain"/>
    <property type="match status" value="1"/>
</dbReference>
<dbReference type="EMBL" id="JAGSOI010000131">
    <property type="protein sequence ID" value="MCM1988067.1"/>
    <property type="molecule type" value="Genomic_DNA"/>
</dbReference>
<dbReference type="InterPro" id="IPR000700">
    <property type="entry name" value="PAS-assoc_C"/>
</dbReference>
<dbReference type="SUPFAM" id="SSF55785">
    <property type="entry name" value="PYP-like sensor domain (PAS domain)"/>
    <property type="match status" value="2"/>
</dbReference>
<evidence type="ECO:0000256" key="14">
    <source>
        <dbReference type="ARBA" id="ARBA00023136"/>
    </source>
</evidence>
<evidence type="ECO:0000256" key="13">
    <source>
        <dbReference type="ARBA" id="ARBA00023012"/>
    </source>
</evidence>
<protein>
    <recommendedName>
        <fullName evidence="3">histidine kinase</fullName>
        <ecNumber evidence="3">2.7.13.3</ecNumber>
    </recommendedName>
</protein>
<keyword evidence="14" id="KW-0472">Membrane</keyword>
<keyword evidence="12" id="KW-1133">Transmembrane helix</keyword>
<dbReference type="PROSITE" id="PS50112">
    <property type="entry name" value="PAS"/>
    <property type="match status" value="1"/>
</dbReference>
<reference evidence="18" key="2">
    <citation type="submission" date="2021-04" db="EMBL/GenBank/DDBJ databases">
        <authorList>
            <person name="Dong X."/>
        </authorList>
    </citation>
    <scope>NUCLEOTIDE SEQUENCE</scope>
    <source>
        <strain evidence="18">LLY</strain>
    </source>
</reference>
<evidence type="ECO:0000256" key="10">
    <source>
        <dbReference type="ARBA" id="ARBA00022777"/>
    </source>
</evidence>
<keyword evidence="7" id="KW-0812">Transmembrane</keyword>
<dbReference type="GO" id="GO:0005524">
    <property type="term" value="F:ATP binding"/>
    <property type="evidence" value="ECO:0007669"/>
    <property type="project" value="UniProtKB-KW"/>
</dbReference>
<dbReference type="PANTHER" id="PTHR43047:SF72">
    <property type="entry name" value="OSMOSENSING HISTIDINE PROTEIN KINASE SLN1"/>
    <property type="match status" value="1"/>
</dbReference>
<evidence type="ECO:0000256" key="5">
    <source>
        <dbReference type="ARBA" id="ARBA00022519"/>
    </source>
</evidence>
<feature type="domain" description="PAS" evidence="16">
    <location>
        <begin position="81"/>
        <end position="151"/>
    </location>
</feature>
<dbReference type="InterPro" id="IPR000014">
    <property type="entry name" value="PAS"/>
</dbReference>
<dbReference type="GO" id="GO:0005886">
    <property type="term" value="C:plasma membrane"/>
    <property type="evidence" value="ECO:0007669"/>
    <property type="project" value="UniProtKB-SubCell"/>
</dbReference>
<comment type="subcellular location">
    <subcellularLocation>
        <location evidence="2">Cell inner membrane</location>
        <topology evidence="2">Multi-pass membrane protein</topology>
    </subcellularLocation>
</comment>
<dbReference type="Pfam" id="PF00512">
    <property type="entry name" value="HisKA"/>
    <property type="match status" value="1"/>
</dbReference>
<dbReference type="InterPro" id="IPR036097">
    <property type="entry name" value="HisK_dim/P_sf"/>
</dbReference>
<feature type="domain" description="PAC" evidence="17">
    <location>
        <begin position="28"/>
        <end position="80"/>
    </location>
</feature>
<evidence type="ECO:0000256" key="6">
    <source>
        <dbReference type="ARBA" id="ARBA00022679"/>
    </source>
</evidence>
<evidence type="ECO:0000256" key="2">
    <source>
        <dbReference type="ARBA" id="ARBA00004429"/>
    </source>
</evidence>
<dbReference type="InterPro" id="IPR003661">
    <property type="entry name" value="HisK_dim/P_dom"/>
</dbReference>
<dbReference type="Gene3D" id="3.30.450.20">
    <property type="entry name" value="PAS domain"/>
    <property type="match status" value="1"/>
</dbReference>
<dbReference type="FunFam" id="1.10.287.130:FF:000038">
    <property type="entry name" value="Sensory transduction histidine kinase"/>
    <property type="match status" value="1"/>
</dbReference>
<dbReference type="InterPro" id="IPR001610">
    <property type="entry name" value="PAC"/>
</dbReference>
<evidence type="ECO:0000313" key="18">
    <source>
        <dbReference type="EMBL" id="MCM1988067.1"/>
    </source>
</evidence>
<keyword evidence="19" id="KW-1185">Reference proteome</keyword>
<evidence type="ECO:0000256" key="4">
    <source>
        <dbReference type="ARBA" id="ARBA00022475"/>
    </source>
</evidence>
<dbReference type="FunFam" id="2.10.70.100:FF:000001">
    <property type="entry name" value="Sensory transduction histidine kinase"/>
    <property type="match status" value="1"/>
</dbReference>
<dbReference type="InterPro" id="IPR013655">
    <property type="entry name" value="PAS_fold_3"/>
</dbReference>
<keyword evidence="4" id="KW-1003">Cell membrane</keyword>
<dbReference type="NCBIfam" id="TIGR00229">
    <property type="entry name" value="sensory_box"/>
    <property type="match status" value="2"/>
</dbReference>
<dbReference type="InterPro" id="IPR035965">
    <property type="entry name" value="PAS-like_dom_sf"/>
</dbReference>
<sequence>AFLNSVHSDDRMLVQDAINKAVYENKPYSIDYRILLPDGSERIVHEQGEVTFNKAGQAIWMCGTIQDITEQKQIETALQKSEQKFRTFFNNSNDPTLIYDLDGTILEVNDIVCEFTGYSRDELLTMSIMDLDSSEYASNVTDNIKQLQKGIRSIFESVAICKDGTPIPIELSNRIIEYDGKPAVLSTSRDLTERKQAEDAMFNAKLVAETANRTKTEFLSNISHELRTPLNSIIGFSQLLNSNPFGNLNEKEIKYSGNITDSGKHLLDLINDILDISKIESGEVELECEKFSLPSFIRDVENTIKHMAYKKNIEICNQFRSENIEIYADRLRMKQILYNLLSNSLKFTPEHGRI</sequence>
<evidence type="ECO:0000256" key="8">
    <source>
        <dbReference type="ARBA" id="ARBA00022737"/>
    </source>
</evidence>
<dbReference type="GO" id="GO:0000155">
    <property type="term" value="F:phosphorelay sensor kinase activity"/>
    <property type="evidence" value="ECO:0007669"/>
    <property type="project" value="InterPro"/>
</dbReference>
<dbReference type="SUPFAM" id="SSF47384">
    <property type="entry name" value="Homodimeric domain of signal transducing histidine kinase"/>
    <property type="match status" value="1"/>
</dbReference>
<dbReference type="PROSITE" id="PS50109">
    <property type="entry name" value="HIS_KIN"/>
    <property type="match status" value="1"/>
</dbReference>
<dbReference type="Pfam" id="PF08447">
    <property type="entry name" value="PAS_3"/>
    <property type="match status" value="1"/>
</dbReference>
<evidence type="ECO:0000313" key="19">
    <source>
        <dbReference type="Proteomes" id="UP001056766"/>
    </source>
</evidence>
<dbReference type="InterPro" id="IPR036890">
    <property type="entry name" value="HATPase_C_sf"/>
</dbReference>
<evidence type="ECO:0000256" key="11">
    <source>
        <dbReference type="ARBA" id="ARBA00022840"/>
    </source>
</evidence>
<feature type="domain" description="PAC" evidence="17">
    <location>
        <begin position="153"/>
        <end position="203"/>
    </location>
</feature>
<evidence type="ECO:0000256" key="12">
    <source>
        <dbReference type="ARBA" id="ARBA00022989"/>
    </source>
</evidence>
<evidence type="ECO:0000259" key="17">
    <source>
        <dbReference type="PROSITE" id="PS50113"/>
    </source>
</evidence>
<evidence type="ECO:0000256" key="3">
    <source>
        <dbReference type="ARBA" id="ARBA00012438"/>
    </source>
</evidence>
<keyword evidence="13" id="KW-0902">Two-component regulatory system</keyword>
<name>A0A9E4ZIF9_9EURY</name>
<dbReference type="EC" id="2.7.13.3" evidence="3"/>
<keyword evidence="8" id="KW-0677">Repeat</keyword>
<organism evidence="18 19">
    <name type="scientific">Methanococcoides seepicolus</name>
    <dbReference type="NCBI Taxonomy" id="2828780"/>
    <lineage>
        <taxon>Archaea</taxon>
        <taxon>Methanobacteriati</taxon>
        <taxon>Methanobacteriota</taxon>
        <taxon>Stenosarchaea group</taxon>
        <taxon>Methanomicrobia</taxon>
        <taxon>Methanosarcinales</taxon>
        <taxon>Methanosarcinaceae</taxon>
        <taxon>Methanococcoides</taxon>
    </lineage>
</organism>
<comment type="catalytic activity">
    <reaction evidence="1">
        <text>ATP + protein L-histidine = ADP + protein N-phospho-L-histidine.</text>
        <dbReference type="EC" id="2.7.13.3"/>
    </reaction>
</comment>
<keyword evidence="9" id="KW-0547">Nucleotide-binding</keyword>
<dbReference type="PANTHER" id="PTHR43047">
    <property type="entry name" value="TWO-COMPONENT HISTIDINE PROTEIN KINASE"/>
    <property type="match status" value="1"/>
</dbReference>
<keyword evidence="11" id="KW-0067">ATP-binding</keyword>